<dbReference type="EMBL" id="UINC01018421">
    <property type="protein sequence ID" value="SVA77363.1"/>
    <property type="molecule type" value="Genomic_DNA"/>
</dbReference>
<gene>
    <name evidence="5" type="ORF">METZ01_LOCUS130217</name>
</gene>
<dbReference type="InterPro" id="IPR042099">
    <property type="entry name" value="ANL_N_sf"/>
</dbReference>
<dbReference type="Pfam" id="PF13193">
    <property type="entry name" value="AMP-binding_C"/>
    <property type="match status" value="1"/>
</dbReference>
<feature type="non-terminal residue" evidence="5">
    <location>
        <position position="499"/>
    </location>
</feature>
<dbReference type="PROSITE" id="PS00455">
    <property type="entry name" value="AMP_BINDING"/>
    <property type="match status" value="1"/>
</dbReference>
<dbReference type="NCBIfam" id="NF009071">
    <property type="entry name" value="PRK12406.1"/>
    <property type="match status" value="1"/>
</dbReference>
<protein>
    <recommendedName>
        <fullName evidence="6">Long-chain fatty acid--CoA ligase</fullName>
    </recommendedName>
</protein>
<dbReference type="InterPro" id="IPR045851">
    <property type="entry name" value="AMP-bd_C_sf"/>
</dbReference>
<dbReference type="Gene3D" id="3.40.50.12780">
    <property type="entry name" value="N-terminal domain of ligase-like"/>
    <property type="match status" value="1"/>
</dbReference>
<dbReference type="InterPro" id="IPR025110">
    <property type="entry name" value="AMP-bd_C"/>
</dbReference>
<comment type="similarity">
    <text evidence="1">Belongs to the ATP-dependent AMP-binding enzyme family.</text>
</comment>
<evidence type="ECO:0000313" key="5">
    <source>
        <dbReference type="EMBL" id="SVA77363.1"/>
    </source>
</evidence>
<evidence type="ECO:0000256" key="2">
    <source>
        <dbReference type="ARBA" id="ARBA00022598"/>
    </source>
</evidence>
<proteinExistence type="inferred from homology"/>
<dbReference type="Gene3D" id="3.30.300.30">
    <property type="match status" value="1"/>
</dbReference>
<dbReference type="PANTHER" id="PTHR43201:SF5">
    <property type="entry name" value="MEDIUM-CHAIN ACYL-COA LIGASE ACSF2, MITOCHONDRIAL"/>
    <property type="match status" value="1"/>
</dbReference>
<dbReference type="InterPro" id="IPR000873">
    <property type="entry name" value="AMP-dep_synth/lig_dom"/>
</dbReference>
<feature type="domain" description="AMP-dependent synthetase/ligase" evidence="3">
    <location>
        <begin position="8"/>
        <end position="356"/>
    </location>
</feature>
<evidence type="ECO:0000256" key="1">
    <source>
        <dbReference type="ARBA" id="ARBA00006432"/>
    </source>
</evidence>
<dbReference type="GO" id="GO:0031956">
    <property type="term" value="F:medium-chain fatty acid-CoA ligase activity"/>
    <property type="evidence" value="ECO:0007669"/>
    <property type="project" value="TreeGrafter"/>
</dbReference>
<dbReference type="InterPro" id="IPR020845">
    <property type="entry name" value="AMP-binding_CS"/>
</dbReference>
<reference evidence="5" key="1">
    <citation type="submission" date="2018-05" db="EMBL/GenBank/DDBJ databases">
        <authorList>
            <person name="Lanie J.A."/>
            <person name="Ng W.-L."/>
            <person name="Kazmierczak K.M."/>
            <person name="Andrzejewski T.M."/>
            <person name="Davidsen T.M."/>
            <person name="Wayne K.J."/>
            <person name="Tettelin H."/>
            <person name="Glass J.I."/>
            <person name="Rusch D."/>
            <person name="Podicherti R."/>
            <person name="Tsui H.-C.T."/>
            <person name="Winkler M.E."/>
        </authorList>
    </citation>
    <scope>NUCLEOTIDE SEQUENCE</scope>
</reference>
<dbReference type="Pfam" id="PF00501">
    <property type="entry name" value="AMP-binding"/>
    <property type="match status" value="1"/>
</dbReference>
<evidence type="ECO:0000259" key="4">
    <source>
        <dbReference type="Pfam" id="PF13193"/>
    </source>
</evidence>
<dbReference type="AlphaFoldDB" id="A0A381YLJ5"/>
<keyword evidence="2" id="KW-0436">Ligase</keyword>
<accession>A0A381YLJ5</accession>
<dbReference type="SUPFAM" id="SSF56801">
    <property type="entry name" value="Acetyl-CoA synthetase-like"/>
    <property type="match status" value="1"/>
</dbReference>
<dbReference type="GO" id="GO:0006631">
    <property type="term" value="P:fatty acid metabolic process"/>
    <property type="evidence" value="ECO:0007669"/>
    <property type="project" value="TreeGrafter"/>
</dbReference>
<evidence type="ECO:0000259" key="3">
    <source>
        <dbReference type="Pfam" id="PF00501"/>
    </source>
</evidence>
<sequence>MQSTVVLGDYALTQTQIEARATRAAAGFRALGVRPGDAIAVMLRNDIPFFEVITAAQGLGVYNVPINWHFSAQEVLHVLLDSGAKALVIHADLLFGIRHILPVELPVIVVETPSLIQEAYAIEANACEPPQGYPVWTEWLAGYEPLVGDATGVAMTMMYTSGTTGRPKGVRRQPATTEQIARLHAAEPKVMGNRPGMRSVICGPLYHAAPFHFARVAYETGALIVLQPRFDAEELLALIEQHRVSAMFMAPIMFVRLLRLPNKTRAAYDLSSLEHVIHAGAICPPDVKRAMIDWWGPIVHEFYGSTESGVITHCDSAEWLAHPGTVGRVVGNTTLQIVRDDGAEAAINEIGEVYMRRLDYPEFTYHGDPDKRQSIERNGLITNGDIGYLDEQGYLYLCDRARDMIISGGVNIYPAEIESALLGFQGVRDCAVLGIPDEEYGEAVIALVEPMAQDSCTESALKIHLKEYLAHYKIPRRIEFRQDLPREDSGKIFKRKLRE</sequence>
<dbReference type="PANTHER" id="PTHR43201">
    <property type="entry name" value="ACYL-COA SYNTHETASE"/>
    <property type="match status" value="1"/>
</dbReference>
<feature type="domain" description="AMP-binding enzyme C-terminal" evidence="4">
    <location>
        <begin position="416"/>
        <end position="491"/>
    </location>
</feature>
<organism evidence="5">
    <name type="scientific">marine metagenome</name>
    <dbReference type="NCBI Taxonomy" id="408172"/>
    <lineage>
        <taxon>unclassified sequences</taxon>
        <taxon>metagenomes</taxon>
        <taxon>ecological metagenomes</taxon>
    </lineage>
</organism>
<evidence type="ECO:0008006" key="6">
    <source>
        <dbReference type="Google" id="ProtNLM"/>
    </source>
</evidence>
<name>A0A381YLJ5_9ZZZZ</name>